<dbReference type="NCBIfam" id="TIGR02268">
    <property type="entry name" value="Myxococcus xanthus paralogous family TIGR02268"/>
    <property type="match status" value="1"/>
</dbReference>
<dbReference type="InterPro" id="IPR011754">
    <property type="entry name" value="Mxa_paralog_2268"/>
</dbReference>
<reference evidence="2 3" key="1">
    <citation type="submission" date="2019-06" db="EMBL/GenBank/DDBJ databases">
        <authorList>
            <person name="Livingstone P."/>
            <person name="Whitworth D."/>
        </authorList>
    </citation>
    <scope>NUCLEOTIDE SEQUENCE [LARGE SCALE GENOMIC DNA]</scope>
    <source>
        <strain evidence="2 3">AM401</strain>
    </source>
</reference>
<proteinExistence type="predicted"/>
<organism evidence="2 3">
    <name type="scientific">Myxococcus llanfairpwllgwyngyllgogerychwyrndrobwllllantysiliogogogochensis</name>
    <dbReference type="NCBI Taxonomy" id="2590453"/>
    <lineage>
        <taxon>Bacteria</taxon>
        <taxon>Pseudomonadati</taxon>
        <taxon>Myxococcota</taxon>
        <taxon>Myxococcia</taxon>
        <taxon>Myxococcales</taxon>
        <taxon>Cystobacterineae</taxon>
        <taxon>Myxococcaceae</taxon>
        <taxon>Myxococcus</taxon>
    </lineage>
</organism>
<protein>
    <submittedName>
        <fullName evidence="2">DUF2381 family protein</fullName>
    </submittedName>
</protein>
<dbReference type="AlphaFoldDB" id="A0A540X4E7"/>
<evidence type="ECO:0000313" key="3">
    <source>
        <dbReference type="Proteomes" id="UP000315369"/>
    </source>
</evidence>
<feature type="coiled-coil region" evidence="1">
    <location>
        <begin position="157"/>
        <end position="184"/>
    </location>
</feature>
<comment type="caution">
    <text evidence="2">The sequence shown here is derived from an EMBL/GenBank/DDBJ whole genome shotgun (WGS) entry which is preliminary data.</text>
</comment>
<name>A0A540X4E7_9BACT</name>
<dbReference type="EMBL" id="VIFM01000029">
    <property type="protein sequence ID" value="TQF16126.1"/>
    <property type="molecule type" value="Genomic_DNA"/>
</dbReference>
<evidence type="ECO:0000313" key="2">
    <source>
        <dbReference type="EMBL" id="TQF16126.1"/>
    </source>
</evidence>
<dbReference type="OrthoDB" id="5511154at2"/>
<sequence>MAFPAMVSSRFGRVGAGESALLRPVAILSVLLGVAASAQPLPTARERQERRVALSGSPAEPVPELRVAAGVLTSLVFDVPLDRSSVELEGRERFRLVDVGERILALEPAVDLGPGERLGLRVRFAGSPAQDRGVFVLVSHAAQVDTRVEVFRRKDSVELLQAELMDTRAQLKAQTEELQALRALRDSGGPVGLIMSGMLDHWGIDANRIKIAKATNHAESLKLVGGTTFRASTWAAISVEVRSTGKNAWAPSSARVVHTKSGTVLNVLGVRLVFPRVEPNEAGLVVIETEVPSWLPGETCLLELLDSNGASQVLIPGIAF</sequence>
<dbReference type="Proteomes" id="UP000315369">
    <property type="component" value="Unassembled WGS sequence"/>
</dbReference>
<gene>
    <name evidence="2" type="ORF">FJV41_10070</name>
</gene>
<accession>A0A540X4E7</accession>
<evidence type="ECO:0000256" key="1">
    <source>
        <dbReference type="SAM" id="Coils"/>
    </source>
</evidence>
<keyword evidence="1" id="KW-0175">Coiled coil</keyword>
<keyword evidence="3" id="KW-1185">Reference proteome</keyword>
<dbReference type="Pfam" id="PF09544">
    <property type="entry name" value="DUF2381"/>
    <property type="match status" value="1"/>
</dbReference>